<name>A0ABT3MGI7_9LEPT</name>
<keyword evidence="2" id="KW-1185">Reference proteome</keyword>
<dbReference type="Proteomes" id="UP001208912">
    <property type="component" value="Unassembled WGS sequence"/>
</dbReference>
<dbReference type="RefSeq" id="WP_265368885.1">
    <property type="nucleotide sequence ID" value="NZ_JAMQPM010000001.1"/>
</dbReference>
<dbReference type="EMBL" id="JAMQPM010000001">
    <property type="protein sequence ID" value="MCW7525638.1"/>
    <property type="molecule type" value="Genomic_DNA"/>
</dbReference>
<sequence>MKRKIRQFPDEQRSTPKCTDYILHLLMLNDDLTKTIENFNKSYRYEEKI</sequence>
<comment type="caution">
    <text evidence="1">The sequence shown here is derived from an EMBL/GenBank/DDBJ whole genome shotgun (WGS) entry which is preliminary data.</text>
</comment>
<protein>
    <submittedName>
        <fullName evidence="1">Uncharacterized protein</fullName>
    </submittedName>
</protein>
<reference evidence="1 2" key="1">
    <citation type="submission" date="2022-06" db="EMBL/GenBank/DDBJ databases">
        <title>Leptospira isolates from biofilms formed at urban environments.</title>
        <authorList>
            <person name="Ribeiro P.S."/>
            <person name="Sousa T."/>
            <person name="Carvalho N."/>
            <person name="Aburjaile F."/>
            <person name="Neves F."/>
            <person name="Oliveira D."/>
            <person name="Blanco L."/>
            <person name="Lima J."/>
            <person name="Costa F."/>
            <person name="Brenig B."/>
            <person name="Soares S."/>
            <person name="Ramos R."/>
            <person name="Goes-Neto A."/>
            <person name="Matiuzzi M."/>
            <person name="Azevedo V."/>
            <person name="Ristow P."/>
        </authorList>
    </citation>
    <scope>NUCLEOTIDE SEQUENCE [LARGE SCALE GENOMIC DNA]</scope>
    <source>
        <strain evidence="1 2">VSF19</strain>
    </source>
</reference>
<accession>A0ABT3MGI7</accession>
<gene>
    <name evidence="1" type="ORF">ND861_04705</name>
</gene>
<evidence type="ECO:0000313" key="1">
    <source>
        <dbReference type="EMBL" id="MCW7525638.1"/>
    </source>
</evidence>
<organism evidence="1 2">
    <name type="scientific">Leptospira soteropolitanensis</name>
    <dbReference type="NCBI Taxonomy" id="2950025"/>
    <lineage>
        <taxon>Bacteria</taxon>
        <taxon>Pseudomonadati</taxon>
        <taxon>Spirochaetota</taxon>
        <taxon>Spirochaetia</taxon>
        <taxon>Leptospirales</taxon>
        <taxon>Leptospiraceae</taxon>
        <taxon>Leptospira</taxon>
    </lineage>
</organism>
<proteinExistence type="predicted"/>
<evidence type="ECO:0000313" key="2">
    <source>
        <dbReference type="Proteomes" id="UP001208912"/>
    </source>
</evidence>